<dbReference type="EMBL" id="JAFGIX010000009">
    <property type="protein sequence ID" value="MBN1571900.1"/>
    <property type="molecule type" value="Genomic_DNA"/>
</dbReference>
<feature type="transmembrane region" description="Helical" evidence="1">
    <location>
        <begin position="7"/>
        <end position="27"/>
    </location>
</feature>
<gene>
    <name evidence="2" type="ORF">JW984_01750</name>
</gene>
<feature type="transmembrane region" description="Helical" evidence="1">
    <location>
        <begin position="117"/>
        <end position="135"/>
    </location>
</feature>
<feature type="transmembrane region" description="Helical" evidence="1">
    <location>
        <begin position="47"/>
        <end position="68"/>
    </location>
</feature>
<sequence>MKKQIALICMMVGGIVEILIAVLHFVWPYELIRYGEFSFLSPKYQELLILSSIAIALCLFIFGTLSVYFSMRLKTESESAWLYGISQGILWLARAGFELIYPVKLPLYCIENPTTLVFPLALLLGIIFLAPLLIFKKEFI</sequence>
<keyword evidence="1" id="KW-1133">Transmembrane helix</keyword>
<dbReference type="Proteomes" id="UP000809273">
    <property type="component" value="Unassembled WGS sequence"/>
</dbReference>
<reference evidence="2" key="2">
    <citation type="submission" date="2021-01" db="EMBL/GenBank/DDBJ databases">
        <authorList>
            <person name="Hahn C.R."/>
            <person name="Youssef N.H."/>
            <person name="Elshahed M."/>
        </authorList>
    </citation>
    <scope>NUCLEOTIDE SEQUENCE</scope>
    <source>
        <strain evidence="2">Zod_Metabat.24</strain>
    </source>
</reference>
<dbReference type="AlphaFoldDB" id="A0A9D8K9V6"/>
<organism evidence="2 3">
    <name type="scientific">Candidatus Zymogenus saltonus</name>
    <dbReference type="NCBI Taxonomy" id="2844893"/>
    <lineage>
        <taxon>Bacteria</taxon>
        <taxon>Deltaproteobacteria</taxon>
        <taxon>Candidatus Zymogenia</taxon>
        <taxon>Candidatus Zymogeniales</taxon>
        <taxon>Candidatus Zymogenaceae</taxon>
        <taxon>Candidatus Zymogenus</taxon>
    </lineage>
</organism>
<keyword evidence="1" id="KW-0812">Transmembrane</keyword>
<proteinExistence type="predicted"/>
<reference evidence="2" key="1">
    <citation type="journal article" date="2021" name="Environ. Microbiol.">
        <title>Genomic characterization of three novel Desulfobacterota classes expand the metabolic and phylogenetic diversity of the phylum.</title>
        <authorList>
            <person name="Murphy C.L."/>
            <person name="Biggerstaff J."/>
            <person name="Eichhorn A."/>
            <person name="Ewing E."/>
            <person name="Shahan R."/>
            <person name="Soriano D."/>
            <person name="Stewart S."/>
            <person name="VanMol K."/>
            <person name="Walker R."/>
            <person name="Walters P."/>
            <person name="Elshahed M.S."/>
            <person name="Youssef N.H."/>
        </authorList>
    </citation>
    <scope>NUCLEOTIDE SEQUENCE</scope>
    <source>
        <strain evidence="2">Zod_Metabat.24</strain>
    </source>
</reference>
<comment type="caution">
    <text evidence="2">The sequence shown here is derived from an EMBL/GenBank/DDBJ whole genome shotgun (WGS) entry which is preliminary data.</text>
</comment>
<evidence type="ECO:0000313" key="3">
    <source>
        <dbReference type="Proteomes" id="UP000809273"/>
    </source>
</evidence>
<evidence type="ECO:0000313" key="2">
    <source>
        <dbReference type="EMBL" id="MBN1571900.1"/>
    </source>
</evidence>
<evidence type="ECO:0000256" key="1">
    <source>
        <dbReference type="SAM" id="Phobius"/>
    </source>
</evidence>
<accession>A0A9D8K9V6</accession>
<protein>
    <submittedName>
        <fullName evidence="2">Uncharacterized protein</fullName>
    </submittedName>
</protein>
<feature type="transmembrane region" description="Helical" evidence="1">
    <location>
        <begin position="80"/>
        <end position="97"/>
    </location>
</feature>
<name>A0A9D8K9V6_9DELT</name>
<keyword evidence="1" id="KW-0472">Membrane</keyword>